<dbReference type="Proteomes" id="UP000288623">
    <property type="component" value="Unassembled WGS sequence"/>
</dbReference>
<gene>
    <name evidence="2" type="ORF">QI30_17555</name>
</gene>
<dbReference type="AlphaFoldDB" id="A0A433RQ63"/>
<sequence>MTDLKMNSISLIIAVVVFHVLSYLTHSMNDHQLLLSIVIWLSVGCLLILTMELRVKKKRTKEVS</sequence>
<comment type="caution">
    <text evidence="2">The sequence shown here is derived from an EMBL/GenBank/DDBJ whole genome shotgun (WGS) entry which is preliminary data.</text>
</comment>
<evidence type="ECO:0000313" key="3">
    <source>
        <dbReference type="Proteomes" id="UP000288623"/>
    </source>
</evidence>
<keyword evidence="1" id="KW-1133">Transmembrane helix</keyword>
<keyword evidence="1" id="KW-0472">Membrane</keyword>
<evidence type="ECO:0000313" key="2">
    <source>
        <dbReference type="EMBL" id="RUS52561.1"/>
    </source>
</evidence>
<protein>
    <submittedName>
        <fullName evidence="2">Uncharacterized protein</fullName>
    </submittedName>
</protein>
<accession>A0A433RQ63</accession>
<keyword evidence="3" id="KW-1185">Reference proteome</keyword>
<feature type="transmembrane region" description="Helical" evidence="1">
    <location>
        <begin position="7"/>
        <end position="26"/>
    </location>
</feature>
<organism evidence="2 3">
    <name type="scientific">Candidatus Kurthia intestinigallinarum</name>
    <dbReference type="NCBI Taxonomy" id="1562256"/>
    <lineage>
        <taxon>Bacteria</taxon>
        <taxon>Bacillati</taxon>
        <taxon>Bacillota</taxon>
        <taxon>Bacilli</taxon>
        <taxon>Bacillales</taxon>
        <taxon>Caryophanaceae</taxon>
        <taxon>Kurthia</taxon>
    </lineage>
</organism>
<reference evidence="2 3" key="1">
    <citation type="submission" date="2014-11" db="EMBL/GenBank/DDBJ databases">
        <title>Genome sequence and analysis of novel Kurthia sp.</title>
        <authorList>
            <person name="Lawson J.N."/>
            <person name="Gonzalez J.E."/>
            <person name="Rinauldi L."/>
            <person name="Xuan Z."/>
            <person name="Firman A."/>
            <person name="Shaddox L."/>
            <person name="Trudeau A."/>
            <person name="Shah S."/>
            <person name="Reiman D."/>
        </authorList>
    </citation>
    <scope>NUCLEOTIDE SEQUENCE [LARGE SCALE GENOMIC DNA]</scope>
    <source>
        <strain evidence="2 3">3B1D</strain>
    </source>
</reference>
<proteinExistence type="predicted"/>
<name>A0A433RQ63_9BACL</name>
<evidence type="ECO:0000256" key="1">
    <source>
        <dbReference type="SAM" id="Phobius"/>
    </source>
</evidence>
<feature type="transmembrane region" description="Helical" evidence="1">
    <location>
        <begin position="32"/>
        <end position="51"/>
    </location>
</feature>
<keyword evidence="1" id="KW-0812">Transmembrane</keyword>
<dbReference type="EMBL" id="JTFC01000042">
    <property type="protein sequence ID" value="RUS52561.1"/>
    <property type="molecule type" value="Genomic_DNA"/>
</dbReference>